<keyword evidence="10" id="KW-1185">Reference proteome</keyword>
<dbReference type="GO" id="GO:0003796">
    <property type="term" value="F:lysozyme activity"/>
    <property type="evidence" value="ECO:0007669"/>
    <property type="project" value="UniProtKB-EC"/>
</dbReference>
<organism evidence="9 10">
    <name type="scientific">Brenthis ino</name>
    <name type="common">lesser marbled fritillary</name>
    <dbReference type="NCBI Taxonomy" id="405034"/>
    <lineage>
        <taxon>Eukaryota</taxon>
        <taxon>Metazoa</taxon>
        <taxon>Ecdysozoa</taxon>
        <taxon>Arthropoda</taxon>
        <taxon>Hexapoda</taxon>
        <taxon>Insecta</taxon>
        <taxon>Pterygota</taxon>
        <taxon>Neoptera</taxon>
        <taxon>Endopterygota</taxon>
        <taxon>Lepidoptera</taxon>
        <taxon>Glossata</taxon>
        <taxon>Ditrysia</taxon>
        <taxon>Papilionoidea</taxon>
        <taxon>Nymphalidae</taxon>
        <taxon>Heliconiinae</taxon>
        <taxon>Argynnini</taxon>
        <taxon>Brenthis</taxon>
    </lineage>
</organism>
<dbReference type="PANTHER" id="PTHR11195">
    <property type="entry name" value="DESTABILASE-RELATED"/>
    <property type="match status" value="1"/>
</dbReference>
<name>A0A8J9VF01_9NEOP</name>
<dbReference type="FunFam" id="1.10.530.10:FF:000019">
    <property type="entry name" value="lysozyme"/>
    <property type="match status" value="1"/>
</dbReference>
<evidence type="ECO:0000256" key="5">
    <source>
        <dbReference type="ARBA" id="ARBA00022801"/>
    </source>
</evidence>
<dbReference type="GO" id="GO:0031640">
    <property type="term" value="P:killing of cells of another organism"/>
    <property type="evidence" value="ECO:0007669"/>
    <property type="project" value="UniProtKB-KW"/>
</dbReference>
<protein>
    <recommendedName>
        <fullName evidence="2">lysozyme</fullName>
        <ecNumber evidence="2">3.2.1.17</ecNumber>
    </recommendedName>
</protein>
<dbReference type="PANTHER" id="PTHR11195:SF13">
    <property type="entry name" value="INVERTEBRATE-TYPE LYSOZYME 2-RELATED"/>
    <property type="match status" value="1"/>
</dbReference>
<evidence type="ECO:0000256" key="1">
    <source>
        <dbReference type="ARBA" id="ARBA00000632"/>
    </source>
</evidence>
<comment type="catalytic activity">
    <reaction evidence="1">
        <text>Hydrolysis of (1-&gt;4)-beta-linkages between N-acetylmuramic acid and N-acetyl-D-glucosamine residues in a peptidoglycan and between N-acetyl-D-glucosamine residues in chitodextrins.</text>
        <dbReference type="EC" id="3.2.1.17"/>
    </reaction>
</comment>
<evidence type="ECO:0000256" key="2">
    <source>
        <dbReference type="ARBA" id="ARBA00012732"/>
    </source>
</evidence>
<evidence type="ECO:0000313" key="9">
    <source>
        <dbReference type="EMBL" id="CAH0720503.1"/>
    </source>
</evidence>
<dbReference type="EMBL" id="OV170222">
    <property type="protein sequence ID" value="CAH0720503.1"/>
    <property type="molecule type" value="Genomic_DNA"/>
</dbReference>
<feature type="disulfide bond" evidence="8">
    <location>
        <begin position="89"/>
        <end position="95"/>
    </location>
</feature>
<dbReference type="AlphaFoldDB" id="A0A8J9VF01"/>
<dbReference type="Pfam" id="PF05497">
    <property type="entry name" value="Destabilase"/>
    <property type="match status" value="1"/>
</dbReference>
<feature type="disulfide bond" evidence="8">
    <location>
        <begin position="40"/>
        <end position="46"/>
    </location>
</feature>
<dbReference type="Gene3D" id="1.10.530.10">
    <property type="match status" value="1"/>
</dbReference>
<evidence type="ECO:0000256" key="8">
    <source>
        <dbReference type="PIRSR" id="PIRSR608597-3"/>
    </source>
</evidence>
<proteinExistence type="predicted"/>
<dbReference type="InterPro" id="IPR008597">
    <property type="entry name" value="Invert_lysozyme"/>
</dbReference>
<dbReference type="Proteomes" id="UP000838878">
    <property type="component" value="Chromosome 2"/>
</dbReference>
<dbReference type="OrthoDB" id="6331689at2759"/>
<gene>
    <name evidence="9" type="ORF">BINO364_LOCUS6723</name>
</gene>
<evidence type="ECO:0000256" key="4">
    <source>
        <dbReference type="ARBA" id="ARBA00022638"/>
    </source>
</evidence>
<evidence type="ECO:0000256" key="3">
    <source>
        <dbReference type="ARBA" id="ARBA00022529"/>
    </source>
</evidence>
<keyword evidence="7" id="KW-0326">Glycosidase</keyword>
<accession>A0A8J9VF01</accession>
<evidence type="ECO:0000313" key="10">
    <source>
        <dbReference type="Proteomes" id="UP000838878"/>
    </source>
</evidence>
<evidence type="ECO:0000256" key="6">
    <source>
        <dbReference type="ARBA" id="ARBA00023157"/>
    </source>
</evidence>
<keyword evidence="4" id="KW-0081">Bacteriolytic enzyme</keyword>
<feature type="non-terminal residue" evidence="9">
    <location>
        <position position="163"/>
    </location>
</feature>
<dbReference type="EC" id="3.2.1.17" evidence="2"/>
<evidence type="ECO:0000256" key="7">
    <source>
        <dbReference type="ARBA" id="ARBA00023295"/>
    </source>
</evidence>
<sequence length="163" mass="18511">MNISHIILLPGSLIAALFFFNYCTGVFLPNLSEACYKCLCYVSTRCDLSHECTKGYCGPYNISRVYWVDAGMVTLPHDDPERNHAWEDCARSFPCAKRIIEGYLAKFARDCNDDGVTDCYDYMMINGNGGYGCTAPLNRSANGQRWLRRYEECRQSLRETGAH</sequence>
<dbReference type="GO" id="GO:0042742">
    <property type="term" value="P:defense response to bacterium"/>
    <property type="evidence" value="ECO:0007669"/>
    <property type="project" value="UniProtKB-KW"/>
</dbReference>
<keyword evidence="6 8" id="KW-1015">Disulfide bond</keyword>
<feature type="disulfide bond" evidence="8">
    <location>
        <begin position="35"/>
        <end position="119"/>
    </location>
</feature>
<keyword evidence="3" id="KW-0929">Antimicrobial</keyword>
<reference evidence="9" key="1">
    <citation type="submission" date="2021-12" db="EMBL/GenBank/DDBJ databases">
        <authorList>
            <person name="Martin H S."/>
        </authorList>
    </citation>
    <scope>NUCLEOTIDE SEQUENCE</scope>
</reference>
<keyword evidence="5" id="KW-0378">Hydrolase</keyword>
<dbReference type="CDD" id="cd16890">
    <property type="entry name" value="lyz_i"/>
    <property type="match status" value="1"/>
</dbReference>